<evidence type="ECO:0000313" key="2">
    <source>
        <dbReference type="EMBL" id="TVT42808.1"/>
    </source>
</evidence>
<accession>A0A558C201</accession>
<keyword evidence="2" id="KW-0808">Transferase</keyword>
<dbReference type="AlphaFoldDB" id="A0A558C201"/>
<dbReference type="SUPFAM" id="SSF53448">
    <property type="entry name" value="Nucleotide-diphospho-sugar transferases"/>
    <property type="match status" value="1"/>
</dbReference>
<reference evidence="2 3" key="1">
    <citation type="submission" date="2019-07" db="EMBL/GenBank/DDBJ databases">
        <title>Hymenobacter sp. straun FUR1 Genome sequencing and assembly.</title>
        <authorList>
            <person name="Chhetri G."/>
        </authorList>
    </citation>
    <scope>NUCLEOTIDE SEQUENCE [LARGE SCALE GENOMIC DNA]</scope>
    <source>
        <strain evidence="2 3">Fur1</strain>
    </source>
</reference>
<dbReference type="OrthoDB" id="3177103at2"/>
<dbReference type="Pfam" id="PF00535">
    <property type="entry name" value="Glycos_transf_2"/>
    <property type="match status" value="1"/>
</dbReference>
<evidence type="ECO:0000313" key="3">
    <source>
        <dbReference type="Proteomes" id="UP000317624"/>
    </source>
</evidence>
<evidence type="ECO:0000259" key="1">
    <source>
        <dbReference type="Pfam" id="PF00535"/>
    </source>
</evidence>
<protein>
    <submittedName>
        <fullName evidence="2">Glycosyltransferase</fullName>
    </submittedName>
</protein>
<dbReference type="EMBL" id="VMRJ01000001">
    <property type="protein sequence ID" value="TVT42808.1"/>
    <property type="molecule type" value="Genomic_DNA"/>
</dbReference>
<dbReference type="InterPro" id="IPR029044">
    <property type="entry name" value="Nucleotide-diphossugar_trans"/>
</dbReference>
<feature type="domain" description="Glycosyltransferase 2-like" evidence="1">
    <location>
        <begin position="32"/>
        <end position="146"/>
    </location>
</feature>
<dbReference type="GO" id="GO:0016740">
    <property type="term" value="F:transferase activity"/>
    <property type="evidence" value="ECO:0007669"/>
    <property type="project" value="UniProtKB-KW"/>
</dbReference>
<name>A0A558C201_9BACT</name>
<dbReference type="InterPro" id="IPR050834">
    <property type="entry name" value="Glycosyltransf_2"/>
</dbReference>
<dbReference type="PANTHER" id="PTHR43685:SF2">
    <property type="entry name" value="GLYCOSYLTRANSFERASE 2-LIKE DOMAIN-CONTAINING PROTEIN"/>
    <property type="match status" value="1"/>
</dbReference>
<dbReference type="Gene3D" id="3.90.550.10">
    <property type="entry name" value="Spore Coat Polysaccharide Biosynthesis Protein SpsA, Chain A"/>
    <property type="match status" value="1"/>
</dbReference>
<sequence>MPAPDQPTLERIPSTPPVILPVAGHLHRPQWSVMIPAYNCLGYLGETLASVLAQDPGPAHMQIMVVDDCSTDGDVAALVQTIGKGRVDYYRQATNVGSLRNFETCLNRSVGHWVHILHGDDRVAVGFYAEIESLFRDHPEAGAAFTNTTNLTMGATGEKLMDRPPLVPERGIIKDFLFRIAEGQKLETPSIVVKRSVYEQLGGFFAVHYGEDWEMWVRIAARYPIAYSPRCLAQYRYLNSTSISTRYIKEGQNIRDITKVINIIQQYLPSEHRKELKKQALRHYAGYCMLLADSLYYTDSQACDAQRKGAIGMSKHPAVIYLAFKLYTKHLIQYKEIKRFLKKDSGLNTTQPK</sequence>
<dbReference type="PANTHER" id="PTHR43685">
    <property type="entry name" value="GLYCOSYLTRANSFERASE"/>
    <property type="match status" value="1"/>
</dbReference>
<dbReference type="InterPro" id="IPR001173">
    <property type="entry name" value="Glyco_trans_2-like"/>
</dbReference>
<comment type="caution">
    <text evidence="2">The sequence shown here is derived from an EMBL/GenBank/DDBJ whole genome shotgun (WGS) entry which is preliminary data.</text>
</comment>
<gene>
    <name evidence="2" type="ORF">FNT36_01570</name>
</gene>
<dbReference type="Proteomes" id="UP000317624">
    <property type="component" value="Unassembled WGS sequence"/>
</dbReference>
<proteinExistence type="predicted"/>
<organism evidence="2 3">
    <name type="scientific">Hymenobacter setariae</name>
    <dbReference type="NCBI Taxonomy" id="2594794"/>
    <lineage>
        <taxon>Bacteria</taxon>
        <taxon>Pseudomonadati</taxon>
        <taxon>Bacteroidota</taxon>
        <taxon>Cytophagia</taxon>
        <taxon>Cytophagales</taxon>
        <taxon>Hymenobacteraceae</taxon>
        <taxon>Hymenobacter</taxon>
    </lineage>
</organism>
<keyword evidence="3" id="KW-1185">Reference proteome</keyword>